<keyword evidence="8" id="KW-1185">Reference proteome</keyword>
<evidence type="ECO:0000256" key="3">
    <source>
        <dbReference type="SAM" id="MobiDB-lite"/>
    </source>
</evidence>
<keyword evidence="1 5" id="KW-0732">Signal</keyword>
<dbReference type="InterPro" id="IPR050488">
    <property type="entry name" value="Ig_Fc_receptor"/>
</dbReference>
<dbReference type="InterPro" id="IPR007110">
    <property type="entry name" value="Ig-like_dom"/>
</dbReference>
<gene>
    <name evidence="7" type="ORF">Q5P01_003148</name>
</gene>
<evidence type="ECO:0000313" key="7">
    <source>
        <dbReference type="EMBL" id="KAK2863615.1"/>
    </source>
</evidence>
<evidence type="ECO:0000256" key="1">
    <source>
        <dbReference type="ARBA" id="ARBA00022729"/>
    </source>
</evidence>
<dbReference type="PANTHER" id="PTHR11481:SF64">
    <property type="entry name" value="FC RECEPTOR-LIKE PROTEIN 4"/>
    <property type="match status" value="1"/>
</dbReference>
<evidence type="ECO:0000259" key="6">
    <source>
        <dbReference type="PROSITE" id="PS50835"/>
    </source>
</evidence>
<dbReference type="Proteomes" id="UP001187415">
    <property type="component" value="Unassembled WGS sequence"/>
</dbReference>
<accession>A0AA88TEL5</accession>
<comment type="caution">
    <text evidence="7">The sequence shown here is derived from an EMBL/GenBank/DDBJ whole genome shotgun (WGS) entry which is preliminary data.</text>
</comment>
<evidence type="ECO:0000256" key="2">
    <source>
        <dbReference type="ARBA" id="ARBA00023157"/>
    </source>
</evidence>
<feature type="compositionally biased region" description="Low complexity" evidence="3">
    <location>
        <begin position="197"/>
        <end position="231"/>
    </location>
</feature>
<keyword evidence="4" id="KW-0472">Membrane</keyword>
<dbReference type="GO" id="GO:0009897">
    <property type="term" value="C:external side of plasma membrane"/>
    <property type="evidence" value="ECO:0007669"/>
    <property type="project" value="TreeGrafter"/>
</dbReference>
<feature type="region of interest" description="Disordered" evidence="3">
    <location>
        <begin position="170"/>
        <end position="232"/>
    </location>
</feature>
<dbReference type="Gene3D" id="2.60.40.10">
    <property type="entry name" value="Immunoglobulins"/>
    <property type="match status" value="1"/>
</dbReference>
<keyword evidence="4" id="KW-1133">Transmembrane helix</keyword>
<feature type="compositionally biased region" description="Polar residues" evidence="3">
    <location>
        <begin position="170"/>
        <end position="189"/>
    </location>
</feature>
<dbReference type="PANTHER" id="PTHR11481">
    <property type="entry name" value="IMMUNOGLOBULIN FC RECEPTOR"/>
    <property type="match status" value="1"/>
</dbReference>
<feature type="transmembrane region" description="Helical" evidence="4">
    <location>
        <begin position="248"/>
        <end position="271"/>
    </location>
</feature>
<reference evidence="7" key="1">
    <citation type="submission" date="2023-07" db="EMBL/GenBank/DDBJ databases">
        <title>Chromosome-level Genome Assembly of Striped Snakehead (Channa striata).</title>
        <authorList>
            <person name="Liu H."/>
        </authorList>
    </citation>
    <scope>NUCLEOTIDE SEQUENCE</scope>
    <source>
        <strain evidence="7">Gz</strain>
        <tissue evidence="7">Muscle</tissue>
    </source>
</reference>
<keyword evidence="4" id="KW-0812">Transmembrane</keyword>
<dbReference type="EMBL" id="JAUPFM010000001">
    <property type="protein sequence ID" value="KAK2863615.1"/>
    <property type="molecule type" value="Genomic_DNA"/>
</dbReference>
<dbReference type="GO" id="GO:0006955">
    <property type="term" value="P:immune response"/>
    <property type="evidence" value="ECO:0007669"/>
    <property type="project" value="TreeGrafter"/>
</dbReference>
<keyword evidence="2" id="KW-1015">Disulfide bond</keyword>
<protein>
    <recommendedName>
        <fullName evidence="6">Ig-like domain-containing protein</fullName>
    </recommendedName>
</protein>
<feature type="domain" description="Ig-like" evidence="6">
    <location>
        <begin position="41"/>
        <end position="195"/>
    </location>
</feature>
<proteinExistence type="predicted"/>
<organism evidence="7 8">
    <name type="scientific">Channa striata</name>
    <name type="common">Snakehead murrel</name>
    <name type="synonym">Ophicephalus striatus</name>
    <dbReference type="NCBI Taxonomy" id="64152"/>
    <lineage>
        <taxon>Eukaryota</taxon>
        <taxon>Metazoa</taxon>
        <taxon>Chordata</taxon>
        <taxon>Craniata</taxon>
        <taxon>Vertebrata</taxon>
        <taxon>Euteleostomi</taxon>
        <taxon>Actinopterygii</taxon>
        <taxon>Neopterygii</taxon>
        <taxon>Teleostei</taxon>
        <taxon>Neoteleostei</taxon>
        <taxon>Acanthomorphata</taxon>
        <taxon>Anabantaria</taxon>
        <taxon>Anabantiformes</taxon>
        <taxon>Channoidei</taxon>
        <taxon>Channidae</taxon>
        <taxon>Channa</taxon>
    </lineage>
</organism>
<feature type="chain" id="PRO_5041662043" description="Ig-like domain-containing protein" evidence="5">
    <location>
        <begin position="25"/>
        <end position="284"/>
    </location>
</feature>
<dbReference type="PROSITE" id="PS50835">
    <property type="entry name" value="IG_LIKE"/>
    <property type="match status" value="1"/>
</dbReference>
<evidence type="ECO:0000256" key="4">
    <source>
        <dbReference type="SAM" id="Phobius"/>
    </source>
</evidence>
<name>A0AA88TEL5_CHASR</name>
<evidence type="ECO:0000256" key="5">
    <source>
        <dbReference type="SAM" id="SignalP"/>
    </source>
</evidence>
<dbReference type="GO" id="GO:0004888">
    <property type="term" value="F:transmembrane signaling receptor activity"/>
    <property type="evidence" value="ECO:0007669"/>
    <property type="project" value="TreeGrafter"/>
</dbReference>
<dbReference type="InterPro" id="IPR013783">
    <property type="entry name" value="Ig-like_fold"/>
</dbReference>
<dbReference type="AlphaFoldDB" id="A0AA88TEL5"/>
<feature type="signal peptide" evidence="5">
    <location>
        <begin position="1"/>
        <end position="24"/>
    </location>
</feature>
<sequence length="284" mass="30314">MKTPPVSLMPGVSVLLLSALTVSPVSLNVRLNLQQFFTKDPPVSLNCVEDGQTVDGWTVKRTRGGRTEECGAAGSDFQRLNGSSCVLDLTKPFSTVYWCGTSSGQRSVPVTITVTDKDLILEIPALPVVRGSDVTMCYEREGRVKAYFYINGKAFGDTVKSLDVTISKVQQSDEGPHSCSTDAQGGSTESRLKVRGPPTTSDPPHTTTSSTTSDPPHTTTSSTTSDPPHTTALYTDTTCNSTDSKVSFPSLIVFSVVGSLVLLVLVAVGLMRLSRKNTGWKSDS</sequence>
<dbReference type="GO" id="GO:0007166">
    <property type="term" value="P:cell surface receptor signaling pathway"/>
    <property type="evidence" value="ECO:0007669"/>
    <property type="project" value="TreeGrafter"/>
</dbReference>
<evidence type="ECO:0000313" key="8">
    <source>
        <dbReference type="Proteomes" id="UP001187415"/>
    </source>
</evidence>